<protein>
    <recommendedName>
        <fullName evidence="5">GH3 auxin-responsive promoter</fullName>
    </recommendedName>
</protein>
<dbReference type="EMBL" id="BMXF01000004">
    <property type="protein sequence ID" value="GHB80237.1"/>
    <property type="molecule type" value="Genomic_DNA"/>
</dbReference>
<dbReference type="RefSeq" id="WP_189566184.1">
    <property type="nucleotide sequence ID" value="NZ_BMXF01000004.1"/>
</dbReference>
<evidence type="ECO:0000259" key="2">
    <source>
        <dbReference type="Pfam" id="PF23572"/>
    </source>
</evidence>
<dbReference type="PANTHER" id="PTHR31901:SF9">
    <property type="entry name" value="GH3 DOMAIN-CONTAINING PROTEIN"/>
    <property type="match status" value="1"/>
</dbReference>
<reference evidence="3 4" key="1">
    <citation type="journal article" date="2014" name="Int. J. Syst. Evol. Microbiol.">
        <title>Complete genome sequence of Corynebacterium casei LMG S-19264T (=DSM 44701T), isolated from a smear-ripened cheese.</title>
        <authorList>
            <consortium name="US DOE Joint Genome Institute (JGI-PGF)"/>
            <person name="Walter F."/>
            <person name="Albersmeier A."/>
            <person name="Kalinowski J."/>
            <person name="Ruckert C."/>
        </authorList>
    </citation>
    <scope>NUCLEOTIDE SEQUENCE [LARGE SCALE GENOMIC DNA]</scope>
    <source>
        <strain evidence="3 4">KCTC 12866</strain>
    </source>
</reference>
<name>A0A8J3GAG0_9BACT</name>
<evidence type="ECO:0000313" key="3">
    <source>
        <dbReference type="EMBL" id="GHB80237.1"/>
    </source>
</evidence>
<accession>A0A8J3GAG0</accession>
<proteinExistence type="predicted"/>
<comment type="caution">
    <text evidence="3">The sequence shown here is derived from an EMBL/GenBank/DDBJ whole genome shotgun (WGS) entry which is preliminary data.</text>
</comment>
<evidence type="ECO:0008006" key="5">
    <source>
        <dbReference type="Google" id="ProtNLM"/>
    </source>
</evidence>
<dbReference type="GO" id="GO:0016881">
    <property type="term" value="F:acid-amino acid ligase activity"/>
    <property type="evidence" value="ECO:0007669"/>
    <property type="project" value="TreeGrafter"/>
</dbReference>
<dbReference type="Pfam" id="PF23572">
    <property type="entry name" value="GH3_C"/>
    <property type="match status" value="1"/>
</dbReference>
<dbReference type="Pfam" id="PF23571">
    <property type="entry name" value="GH3_M"/>
    <property type="match status" value="1"/>
</dbReference>
<sequence>MSLLGSFIKKAVDLGEALTAYDSPVEEQEKVLRHLLEKAKDTAFGKHYNFESILKSDNLFQTFAERVPSHDYDKINKNWWHRTLAGEADVAWPGKPNYFAVSSGTTSTSKHIPVTDDMLAAIRRAGIGQVLALSEYDLPPEFFEKEILMLGSSTDLKKVDDHLEGEISGISASNIPGWFEFYYKPGKEISAIQDWDARVERIAQEAPNWDIGSLSGIPSWIELMLKKVIEYHGLNTIHEIWPNLRVYTSGGVALAPYVESLNKLMAHPLIYIDTYLASEGFLAFQSRPETKAMKLVLNNGIYFEFVPFQDRFMAEDGTVRPDAPVLNSMEVTEGVDYVLLISTVSGAWRYMIGDTVQFTDVSRGEIIISGRTKFYLNVVGEQLPVNKMAQAVQKLAEKKGISIKEFTVAAVRREDGEYINRWYLGADGETADSSDAAAILDEVLRESNKNYDVARTKALKGVEAEIISCDLFTRWNERTKKKGGQVKMPNVMKEEDFLEFERFIEGESALGGQQSALSGKL</sequence>
<evidence type="ECO:0000259" key="1">
    <source>
        <dbReference type="Pfam" id="PF23571"/>
    </source>
</evidence>
<keyword evidence="4" id="KW-1185">Reference proteome</keyword>
<dbReference type="InterPro" id="IPR055377">
    <property type="entry name" value="GH3_M"/>
</dbReference>
<dbReference type="InterPro" id="IPR004993">
    <property type="entry name" value="GH3"/>
</dbReference>
<gene>
    <name evidence="3" type="ORF">GCM10007390_38080</name>
</gene>
<dbReference type="PANTHER" id="PTHR31901">
    <property type="entry name" value="GH3 DOMAIN-CONTAINING PROTEIN"/>
    <property type="match status" value="1"/>
</dbReference>
<organism evidence="3 4">
    <name type="scientific">Persicitalea jodogahamensis</name>
    <dbReference type="NCBI Taxonomy" id="402147"/>
    <lineage>
        <taxon>Bacteria</taxon>
        <taxon>Pseudomonadati</taxon>
        <taxon>Bacteroidota</taxon>
        <taxon>Cytophagia</taxon>
        <taxon>Cytophagales</taxon>
        <taxon>Spirosomataceae</taxon>
        <taxon>Persicitalea</taxon>
    </lineage>
</organism>
<feature type="domain" description="GH3 middle" evidence="1">
    <location>
        <begin position="296"/>
        <end position="361"/>
    </location>
</feature>
<dbReference type="GO" id="GO:0005737">
    <property type="term" value="C:cytoplasm"/>
    <property type="evidence" value="ECO:0007669"/>
    <property type="project" value="TreeGrafter"/>
</dbReference>
<dbReference type="Pfam" id="PF03321">
    <property type="entry name" value="GH3"/>
    <property type="match status" value="1"/>
</dbReference>
<dbReference type="Proteomes" id="UP000598271">
    <property type="component" value="Unassembled WGS sequence"/>
</dbReference>
<dbReference type="AlphaFoldDB" id="A0A8J3GAG0"/>
<feature type="domain" description="GH3 C-terminal" evidence="2">
    <location>
        <begin position="389"/>
        <end position="495"/>
    </location>
</feature>
<evidence type="ECO:0000313" key="4">
    <source>
        <dbReference type="Proteomes" id="UP000598271"/>
    </source>
</evidence>
<dbReference type="InterPro" id="IPR055378">
    <property type="entry name" value="GH3_C"/>
</dbReference>